<reference evidence="1 2" key="1">
    <citation type="submission" date="2018-05" db="EMBL/GenBank/DDBJ databases">
        <title>Genome sequencing and assembly of the regulated plant pathogen Lachnellula willkommii and related sister species for the development of diagnostic species identification markers.</title>
        <authorList>
            <person name="Giroux E."/>
            <person name="Bilodeau G."/>
        </authorList>
    </citation>
    <scope>NUCLEOTIDE SEQUENCE [LARGE SCALE GENOMIC DNA]</scope>
    <source>
        <strain evidence="1 2">CBS 172.35</strain>
    </source>
</reference>
<evidence type="ECO:0000313" key="2">
    <source>
        <dbReference type="Proteomes" id="UP000315522"/>
    </source>
</evidence>
<dbReference type="AlphaFoldDB" id="A0A559M4B6"/>
<dbReference type="Proteomes" id="UP000315522">
    <property type="component" value="Unassembled WGS sequence"/>
</dbReference>
<comment type="caution">
    <text evidence="1">The sequence shown here is derived from an EMBL/GenBank/DDBJ whole genome shotgun (WGS) entry which is preliminary data.</text>
</comment>
<dbReference type="EMBL" id="QGML01002147">
    <property type="protein sequence ID" value="TVY87801.1"/>
    <property type="molecule type" value="Genomic_DNA"/>
</dbReference>
<gene>
    <name evidence="1" type="ORF">LAWI1_G006900</name>
</gene>
<accession>A0A559M4B6</accession>
<keyword evidence="2" id="KW-1185">Reference proteome</keyword>
<name>A0A559M4B6_9HELO</name>
<sequence>MPELQQNAEAVFYAKNRFVIVPPLFECYEPVRSTPDRLDVTIFLRDFVSPEAVGFLKYLDVVFPPFYDDYLGYDEPAYQDWLQTIDHIGNLANLPMLTLRVSMADIVLEPQYLEEYRTRMSIEKRNTILKVYHRVLKPLSKLRGKGLDRFFVDLILPVAHTPRFQTQIQENPNYCCAMRTTLRLWGERMVMGSEYDSEKLRTGKPEDAQWQMRSFESVYC</sequence>
<evidence type="ECO:0000313" key="1">
    <source>
        <dbReference type="EMBL" id="TVY87801.1"/>
    </source>
</evidence>
<organism evidence="1 2">
    <name type="scientific">Lachnellula willkommii</name>
    <dbReference type="NCBI Taxonomy" id="215461"/>
    <lineage>
        <taxon>Eukaryota</taxon>
        <taxon>Fungi</taxon>
        <taxon>Dikarya</taxon>
        <taxon>Ascomycota</taxon>
        <taxon>Pezizomycotina</taxon>
        <taxon>Leotiomycetes</taxon>
        <taxon>Helotiales</taxon>
        <taxon>Lachnaceae</taxon>
        <taxon>Lachnellula</taxon>
    </lineage>
</organism>
<proteinExistence type="predicted"/>
<protein>
    <submittedName>
        <fullName evidence="1">Uncharacterized protein</fullName>
    </submittedName>
</protein>